<sequence length="257" mass="29306">MARRKVNLRRIQDPAARRTTFRKRRDGLMKKASELATLCNLKACVIVYGEGEAQPHVWPSVSEAVPILRRYKDTPDLERYKKTMSQEGFLRQRVDKLREMTEKLQRENHERQTMCLLHKAMLGKLPTSMDLTIEEVTSVGWMAQNYLKSIGYRIAELRGQASLQAPPATSIPSCNDMMTKGMGEPSLEEYLQMPQHEMWIDNMRVQGEDLSAGLYSDNGAGPSTTHLSDEDLISWAQGFDFDASSSFFTPMKMYSSI</sequence>
<dbReference type="EnsemblPlants" id="KQK15850">
    <property type="protein sequence ID" value="KQK15850"/>
    <property type="gene ID" value="BRADI_1g25300v3"/>
</dbReference>
<evidence type="ECO:0000313" key="7">
    <source>
        <dbReference type="EMBL" id="KQK15850.1"/>
    </source>
</evidence>
<dbReference type="CDD" id="cd00266">
    <property type="entry name" value="MADS_SRF_like"/>
    <property type="match status" value="1"/>
</dbReference>
<dbReference type="PROSITE" id="PS50066">
    <property type="entry name" value="MADS_BOX_2"/>
    <property type="match status" value="1"/>
</dbReference>
<dbReference type="GO" id="GO:0006357">
    <property type="term" value="P:regulation of transcription by RNA polymerase II"/>
    <property type="evidence" value="ECO:0000318"/>
    <property type="project" value="GO_Central"/>
</dbReference>
<gene>
    <name evidence="8" type="primary">LOC100821558</name>
    <name evidence="7" type="ORF">BRADI_1g25300v3</name>
</gene>
<dbReference type="PRINTS" id="PR00404">
    <property type="entry name" value="MADSDOMAIN"/>
</dbReference>
<evidence type="ECO:0000256" key="2">
    <source>
        <dbReference type="ARBA" id="ARBA00023015"/>
    </source>
</evidence>
<dbReference type="InterPro" id="IPR033897">
    <property type="entry name" value="SRF-like_MADS-box"/>
</dbReference>
<evidence type="ECO:0000256" key="3">
    <source>
        <dbReference type="ARBA" id="ARBA00023125"/>
    </source>
</evidence>
<dbReference type="STRING" id="15368.A0A0Q3RS28"/>
<dbReference type="PANTHER" id="PTHR48019">
    <property type="entry name" value="SERUM RESPONSE FACTOR HOMOLOG"/>
    <property type="match status" value="1"/>
</dbReference>
<reference evidence="8" key="3">
    <citation type="submission" date="2018-08" db="UniProtKB">
        <authorList>
            <consortium name="EnsemblPlants"/>
        </authorList>
    </citation>
    <scope>IDENTIFICATION</scope>
    <source>
        <strain evidence="8">cv. Bd21</strain>
    </source>
</reference>
<keyword evidence="9" id="KW-1185">Reference proteome</keyword>
<dbReference type="Gramene" id="KQK15850">
    <property type="protein sequence ID" value="KQK15850"/>
    <property type="gene ID" value="BRADI_1g25300v3"/>
</dbReference>
<evidence type="ECO:0000256" key="4">
    <source>
        <dbReference type="ARBA" id="ARBA00023163"/>
    </source>
</evidence>
<dbReference type="AlphaFoldDB" id="A0A0Q3RS28"/>
<evidence type="ECO:0000256" key="1">
    <source>
        <dbReference type="ARBA" id="ARBA00004123"/>
    </source>
</evidence>
<keyword evidence="3" id="KW-0238">DNA-binding</keyword>
<dbReference type="GO" id="GO:0045944">
    <property type="term" value="P:positive regulation of transcription by RNA polymerase II"/>
    <property type="evidence" value="ECO:0007669"/>
    <property type="project" value="InterPro"/>
</dbReference>
<dbReference type="GO" id="GO:0000981">
    <property type="term" value="F:DNA-binding transcription factor activity, RNA polymerase II-specific"/>
    <property type="evidence" value="ECO:0000318"/>
    <property type="project" value="GO_Central"/>
</dbReference>
<evidence type="ECO:0000259" key="6">
    <source>
        <dbReference type="PROSITE" id="PS50066"/>
    </source>
</evidence>
<dbReference type="SMART" id="SM00432">
    <property type="entry name" value="MADS"/>
    <property type="match status" value="1"/>
</dbReference>
<dbReference type="GO" id="GO:0000978">
    <property type="term" value="F:RNA polymerase II cis-regulatory region sequence-specific DNA binding"/>
    <property type="evidence" value="ECO:0000318"/>
    <property type="project" value="GO_Central"/>
</dbReference>
<keyword evidence="5" id="KW-0539">Nucleus</keyword>
<keyword evidence="2" id="KW-0805">Transcription regulation</keyword>
<dbReference type="InterPro" id="IPR050142">
    <property type="entry name" value="MADS-box/MEF2_TF"/>
</dbReference>
<feature type="domain" description="MADS-box" evidence="6">
    <location>
        <begin position="1"/>
        <end position="50"/>
    </location>
</feature>
<dbReference type="Gene3D" id="3.40.1810.10">
    <property type="entry name" value="Transcription factor, MADS-box"/>
    <property type="match status" value="1"/>
</dbReference>
<reference evidence="7 8" key="1">
    <citation type="journal article" date="2010" name="Nature">
        <title>Genome sequencing and analysis of the model grass Brachypodium distachyon.</title>
        <authorList>
            <consortium name="International Brachypodium Initiative"/>
        </authorList>
    </citation>
    <scope>NUCLEOTIDE SEQUENCE [LARGE SCALE GENOMIC DNA]</scope>
    <source>
        <strain evidence="7 8">Bd21</strain>
    </source>
</reference>
<dbReference type="EMBL" id="CM000880">
    <property type="protein sequence ID" value="KQK15850.1"/>
    <property type="molecule type" value="Genomic_DNA"/>
</dbReference>
<organism evidence="7">
    <name type="scientific">Brachypodium distachyon</name>
    <name type="common">Purple false brome</name>
    <name type="synonym">Trachynia distachya</name>
    <dbReference type="NCBI Taxonomy" id="15368"/>
    <lineage>
        <taxon>Eukaryota</taxon>
        <taxon>Viridiplantae</taxon>
        <taxon>Streptophyta</taxon>
        <taxon>Embryophyta</taxon>
        <taxon>Tracheophyta</taxon>
        <taxon>Spermatophyta</taxon>
        <taxon>Magnoliopsida</taxon>
        <taxon>Liliopsida</taxon>
        <taxon>Poales</taxon>
        <taxon>Poaceae</taxon>
        <taxon>BOP clade</taxon>
        <taxon>Pooideae</taxon>
        <taxon>Stipodae</taxon>
        <taxon>Brachypodieae</taxon>
        <taxon>Brachypodium</taxon>
    </lineage>
</organism>
<dbReference type="GO" id="GO:0046983">
    <property type="term" value="F:protein dimerization activity"/>
    <property type="evidence" value="ECO:0007669"/>
    <property type="project" value="InterPro"/>
</dbReference>
<dbReference type="OrthoDB" id="762064at2759"/>
<dbReference type="Proteomes" id="UP000008810">
    <property type="component" value="Chromosome 1"/>
</dbReference>
<accession>A0A0Q3RS28</accession>
<dbReference type="InterPro" id="IPR036879">
    <property type="entry name" value="TF_MADSbox_sf"/>
</dbReference>
<keyword evidence="4" id="KW-0804">Transcription</keyword>
<protein>
    <recommendedName>
        <fullName evidence="6">MADS-box domain-containing protein</fullName>
    </recommendedName>
</protein>
<evidence type="ECO:0000256" key="5">
    <source>
        <dbReference type="ARBA" id="ARBA00023242"/>
    </source>
</evidence>
<dbReference type="GO" id="GO:0005634">
    <property type="term" value="C:nucleus"/>
    <property type="evidence" value="ECO:0007669"/>
    <property type="project" value="UniProtKB-SubCell"/>
</dbReference>
<evidence type="ECO:0000313" key="9">
    <source>
        <dbReference type="Proteomes" id="UP000008810"/>
    </source>
</evidence>
<dbReference type="InterPro" id="IPR002100">
    <property type="entry name" value="TF_MADSbox"/>
</dbReference>
<dbReference type="FunCoup" id="A0A0Q3RS28">
    <property type="interactions" value="2436"/>
</dbReference>
<evidence type="ECO:0000313" key="8">
    <source>
        <dbReference type="EnsemblPlants" id="KQK15850"/>
    </source>
</evidence>
<dbReference type="SUPFAM" id="SSF55455">
    <property type="entry name" value="SRF-like"/>
    <property type="match status" value="1"/>
</dbReference>
<name>A0A0Q3RS28_BRADI</name>
<comment type="subcellular location">
    <subcellularLocation>
        <location evidence="1">Nucleus</location>
    </subcellularLocation>
</comment>
<reference evidence="7" key="2">
    <citation type="submission" date="2017-06" db="EMBL/GenBank/DDBJ databases">
        <title>WGS assembly of Brachypodium distachyon.</title>
        <authorList>
            <consortium name="The International Brachypodium Initiative"/>
            <person name="Lucas S."/>
            <person name="Harmon-Smith M."/>
            <person name="Lail K."/>
            <person name="Tice H."/>
            <person name="Grimwood J."/>
            <person name="Bruce D."/>
            <person name="Barry K."/>
            <person name="Shu S."/>
            <person name="Lindquist E."/>
            <person name="Wang M."/>
            <person name="Pitluck S."/>
            <person name="Vogel J.P."/>
            <person name="Garvin D.F."/>
            <person name="Mockler T.C."/>
            <person name="Schmutz J."/>
            <person name="Rokhsar D."/>
            <person name="Bevan M.W."/>
        </authorList>
    </citation>
    <scope>NUCLEOTIDE SEQUENCE</scope>
    <source>
        <strain evidence="7">Bd21</strain>
    </source>
</reference>
<dbReference type="Pfam" id="PF00319">
    <property type="entry name" value="SRF-TF"/>
    <property type="match status" value="1"/>
</dbReference>
<proteinExistence type="predicted"/>